<comment type="caution">
    <text evidence="2">The sequence shown here is derived from an EMBL/GenBank/DDBJ whole genome shotgun (WGS) entry which is preliminary data.</text>
</comment>
<name>A0ABR9WG54_9BACT</name>
<accession>A0ABR9WG54</accession>
<keyword evidence="3" id="KW-1185">Reference proteome</keyword>
<keyword evidence="1" id="KW-1133">Transmembrane helix</keyword>
<sequence length="63" mass="6935">MEEKTGIQTQVEPQYPISKGLAIVAGSVLAIVLSLIFPLGELLLYVFAYLAGRDEKRQSNNQI</sequence>
<evidence type="ECO:0000256" key="1">
    <source>
        <dbReference type="SAM" id="Phobius"/>
    </source>
</evidence>
<dbReference type="Proteomes" id="UP000634134">
    <property type="component" value="Unassembled WGS sequence"/>
</dbReference>
<protein>
    <submittedName>
        <fullName evidence="2">Uncharacterized protein</fullName>
    </submittedName>
</protein>
<organism evidence="2 3">
    <name type="scientific">Dyadobacter subterraneus</name>
    <dbReference type="NCBI Taxonomy" id="2773304"/>
    <lineage>
        <taxon>Bacteria</taxon>
        <taxon>Pseudomonadati</taxon>
        <taxon>Bacteroidota</taxon>
        <taxon>Cytophagia</taxon>
        <taxon>Cytophagales</taxon>
        <taxon>Spirosomataceae</taxon>
        <taxon>Dyadobacter</taxon>
    </lineage>
</organism>
<gene>
    <name evidence="2" type="ORF">IEE83_21570</name>
</gene>
<feature type="transmembrane region" description="Helical" evidence="1">
    <location>
        <begin position="20"/>
        <end position="50"/>
    </location>
</feature>
<dbReference type="EMBL" id="JACYGY010000001">
    <property type="protein sequence ID" value="MBE9464483.1"/>
    <property type="molecule type" value="Genomic_DNA"/>
</dbReference>
<evidence type="ECO:0000313" key="2">
    <source>
        <dbReference type="EMBL" id="MBE9464483.1"/>
    </source>
</evidence>
<dbReference type="RefSeq" id="WP_194122543.1">
    <property type="nucleotide sequence ID" value="NZ_JACYGY010000001.1"/>
</dbReference>
<reference evidence="3" key="1">
    <citation type="submission" date="2023-07" db="EMBL/GenBank/DDBJ databases">
        <title>Dyadobacter sp. nov 'subterranea' isolated from contaminted grondwater.</title>
        <authorList>
            <person name="Szabo I."/>
            <person name="Al-Omari J."/>
            <person name="Szerdahelyi S.G."/>
            <person name="Rado J."/>
        </authorList>
    </citation>
    <scope>NUCLEOTIDE SEQUENCE [LARGE SCALE GENOMIC DNA]</scope>
    <source>
        <strain evidence="3">UP-52</strain>
    </source>
</reference>
<keyword evidence="1" id="KW-0472">Membrane</keyword>
<proteinExistence type="predicted"/>
<evidence type="ECO:0000313" key="3">
    <source>
        <dbReference type="Proteomes" id="UP000634134"/>
    </source>
</evidence>
<keyword evidence="1" id="KW-0812">Transmembrane</keyword>